<feature type="compositionally biased region" description="Low complexity" evidence="1">
    <location>
        <begin position="336"/>
        <end position="352"/>
    </location>
</feature>
<evidence type="ECO:0000313" key="3">
    <source>
        <dbReference type="EMBL" id="CAG9334376.1"/>
    </source>
</evidence>
<feature type="region of interest" description="Disordered" evidence="1">
    <location>
        <begin position="321"/>
        <end position="352"/>
    </location>
</feature>
<gene>
    <name evidence="3" type="ORF">BSTOLATCC_MIC60995</name>
</gene>
<evidence type="ECO:0000259" key="2">
    <source>
        <dbReference type="PROSITE" id="PS50053"/>
    </source>
</evidence>
<dbReference type="SMART" id="SM00213">
    <property type="entry name" value="UBQ"/>
    <property type="match status" value="1"/>
</dbReference>
<dbReference type="CDD" id="cd17039">
    <property type="entry name" value="Ubl_ubiquitin_like"/>
    <property type="match status" value="1"/>
</dbReference>
<dbReference type="SUPFAM" id="SSF54236">
    <property type="entry name" value="Ubiquitin-like"/>
    <property type="match status" value="1"/>
</dbReference>
<accession>A0AAU9KB00</accession>
<sequence length="719" mass="80953">MESSEIRRLNVKIVSGEVKALEVPAKIPILQLKGIIASTFQVPPDRQRLIFHGKLLKDDHPLSEYVKEDGCTIHMMARAEDQGPQQPIPNPQPQPAQEPNIRIIGPGIQFQNIPPNPNILNQINQLMGNLGGMFPGPIPNQNIPQQVHVHVQPHPQQPQQPHPQNPQHSHGPHPHSHGPHEILLPFPNVQNIGAIVNSLHGPASGFPPPRMPQINVERNPLVLLGGYLYNYQFQMLRLLPFISRLADLLQRESLITDPSERAHLQNLGRNVGMALNEFMLATGPVLELLNTVQIGQNPGQFQMRVNNANVISEHQVRNQNDLQNQQPQAANPPQPQVHIQNNQPPIQNNQPQAQNAQGFMNMIAGSIPAQNANMQNIFGQVMPMLSQMMGGQQNMTLRELSHSMNIVEDDENLPMMDYFYSLTIPEIMQIANGNWAAIDRIRPQVRESLLTRMGMDTPENRRALIEEITNYLSNFYNVPAQFQSRIQQGFDPQLEISEIARYWTTRALDLTIDYQGNEFSKEMKEIFTLMIGNYMNSMSNGLIGGVPTVHELFQHIVTNSVNSSMPGMGGALIGMTWPIISQYLATCLRGYQQWNQMRRTQIEANQGQQTPAAALLNSWETIISQDMARQSPQQRPFSRSYLSSDIYESIGPDPDVQGIFFRSLTDAVASGGVRPQSDQVPPEVTQNYVRALRNAIVDRVRSDPDYRAGRYEGLDRYNR</sequence>
<protein>
    <recommendedName>
        <fullName evidence="2">Ubiquitin-like domain-containing protein</fullName>
    </recommendedName>
</protein>
<dbReference type="Proteomes" id="UP001162131">
    <property type="component" value="Unassembled WGS sequence"/>
</dbReference>
<proteinExistence type="predicted"/>
<dbReference type="Gene3D" id="3.10.20.90">
    <property type="entry name" value="Phosphatidylinositol 3-kinase Catalytic Subunit, Chain A, domain 1"/>
    <property type="match status" value="1"/>
</dbReference>
<keyword evidence="4" id="KW-1185">Reference proteome</keyword>
<dbReference type="GO" id="GO:0031593">
    <property type="term" value="F:polyubiquitin modification-dependent protein binding"/>
    <property type="evidence" value="ECO:0007669"/>
    <property type="project" value="TreeGrafter"/>
</dbReference>
<dbReference type="PANTHER" id="PTHR15204">
    <property type="entry name" value="LARGE PROLINE-RICH PROTEIN BAG6"/>
    <property type="match status" value="1"/>
</dbReference>
<dbReference type="PROSITE" id="PS00299">
    <property type="entry name" value="UBIQUITIN_1"/>
    <property type="match status" value="1"/>
</dbReference>
<feature type="domain" description="Ubiquitin-like" evidence="2">
    <location>
        <begin position="7"/>
        <end position="82"/>
    </location>
</feature>
<feature type="compositionally biased region" description="Pro residues" evidence="1">
    <location>
        <begin position="155"/>
        <end position="164"/>
    </location>
</feature>
<dbReference type="GO" id="GO:0036503">
    <property type="term" value="P:ERAD pathway"/>
    <property type="evidence" value="ECO:0007669"/>
    <property type="project" value="TreeGrafter"/>
</dbReference>
<organism evidence="3 4">
    <name type="scientific">Blepharisma stoltei</name>
    <dbReference type="NCBI Taxonomy" id="1481888"/>
    <lineage>
        <taxon>Eukaryota</taxon>
        <taxon>Sar</taxon>
        <taxon>Alveolata</taxon>
        <taxon>Ciliophora</taxon>
        <taxon>Postciliodesmatophora</taxon>
        <taxon>Heterotrichea</taxon>
        <taxon>Heterotrichida</taxon>
        <taxon>Blepharismidae</taxon>
        <taxon>Blepharisma</taxon>
    </lineage>
</organism>
<dbReference type="PROSITE" id="PS50053">
    <property type="entry name" value="UBIQUITIN_2"/>
    <property type="match status" value="1"/>
</dbReference>
<feature type="region of interest" description="Disordered" evidence="1">
    <location>
        <begin position="149"/>
        <end position="183"/>
    </location>
</feature>
<dbReference type="Pfam" id="PF00240">
    <property type="entry name" value="ubiquitin"/>
    <property type="match status" value="1"/>
</dbReference>
<evidence type="ECO:0000313" key="4">
    <source>
        <dbReference type="Proteomes" id="UP001162131"/>
    </source>
</evidence>
<evidence type="ECO:0000256" key="1">
    <source>
        <dbReference type="SAM" id="MobiDB-lite"/>
    </source>
</evidence>
<dbReference type="EMBL" id="CAJZBQ010000058">
    <property type="protein sequence ID" value="CAG9334376.1"/>
    <property type="molecule type" value="Genomic_DNA"/>
</dbReference>
<dbReference type="GO" id="GO:0071818">
    <property type="term" value="C:BAT3 complex"/>
    <property type="evidence" value="ECO:0007669"/>
    <property type="project" value="TreeGrafter"/>
</dbReference>
<dbReference type="InterPro" id="IPR029071">
    <property type="entry name" value="Ubiquitin-like_domsf"/>
</dbReference>
<dbReference type="AlphaFoldDB" id="A0AAU9KB00"/>
<comment type="caution">
    <text evidence="3">The sequence shown here is derived from an EMBL/GenBank/DDBJ whole genome shotgun (WGS) entry which is preliminary data.</text>
</comment>
<name>A0AAU9KB00_9CILI</name>
<dbReference type="PANTHER" id="PTHR15204:SF0">
    <property type="entry name" value="LARGE PROLINE-RICH PROTEIN BAG6"/>
    <property type="match status" value="1"/>
</dbReference>
<dbReference type="InterPro" id="IPR000626">
    <property type="entry name" value="Ubiquitin-like_dom"/>
</dbReference>
<dbReference type="GO" id="GO:0051787">
    <property type="term" value="F:misfolded protein binding"/>
    <property type="evidence" value="ECO:0007669"/>
    <property type="project" value="TreeGrafter"/>
</dbReference>
<reference evidence="3" key="1">
    <citation type="submission" date="2021-09" db="EMBL/GenBank/DDBJ databases">
        <authorList>
            <consortium name="AG Swart"/>
            <person name="Singh M."/>
            <person name="Singh A."/>
            <person name="Seah K."/>
            <person name="Emmerich C."/>
        </authorList>
    </citation>
    <scope>NUCLEOTIDE SEQUENCE</scope>
    <source>
        <strain evidence="3">ATCC30299</strain>
    </source>
</reference>
<dbReference type="InterPro" id="IPR019954">
    <property type="entry name" value="Ubiquitin_CS"/>
</dbReference>